<dbReference type="PANTHER" id="PTHR11527">
    <property type="entry name" value="HEAT-SHOCK PROTEIN 20 FAMILY MEMBER"/>
    <property type="match status" value="1"/>
</dbReference>
<dbReference type="SUPFAM" id="SSF49764">
    <property type="entry name" value="HSP20-like chaperones"/>
    <property type="match status" value="1"/>
</dbReference>
<keyword evidence="2" id="KW-0346">Stress response</keyword>
<evidence type="ECO:0000313" key="2">
    <source>
        <dbReference type="EMBL" id="SUS06028.1"/>
    </source>
</evidence>
<organism evidence="2">
    <name type="scientific">metagenome</name>
    <dbReference type="NCBI Taxonomy" id="256318"/>
    <lineage>
        <taxon>unclassified sequences</taxon>
        <taxon>metagenomes</taxon>
    </lineage>
</organism>
<dbReference type="InterPro" id="IPR031107">
    <property type="entry name" value="Small_HSP"/>
</dbReference>
<dbReference type="InterPro" id="IPR008978">
    <property type="entry name" value="HSP20-like_chaperone"/>
</dbReference>
<accession>A0A380TD37</accession>
<dbReference type="AlphaFoldDB" id="A0A380TD37"/>
<dbReference type="Pfam" id="PF00011">
    <property type="entry name" value="HSP20"/>
    <property type="match status" value="1"/>
</dbReference>
<dbReference type="Gene3D" id="2.60.40.790">
    <property type="match status" value="1"/>
</dbReference>
<name>A0A380TD37_9ZZZZ</name>
<proteinExistence type="predicted"/>
<gene>
    <name evidence="2" type="ORF">DF3PB_2310009</name>
</gene>
<sequence length="145" mass="16332">MIRYTPGVDLWGEPLATLRRIQDEINRTFNEPQAPAAEYPALNIWRGEDAVLVTAEVPGVRMEDMELTVHQNTLTIKGKRAPVATEPDVSFHRRERTFGSFARTIALPFNVDPDRVQACAENGVLTITLPRPEAERPRKIQISKA</sequence>
<dbReference type="PROSITE" id="PS01031">
    <property type="entry name" value="SHSP"/>
    <property type="match status" value="1"/>
</dbReference>
<dbReference type="InterPro" id="IPR002068">
    <property type="entry name" value="A-crystallin/Hsp20_dom"/>
</dbReference>
<dbReference type="CDD" id="cd06464">
    <property type="entry name" value="ACD_sHsps-like"/>
    <property type="match status" value="1"/>
</dbReference>
<dbReference type="EMBL" id="UIDG01000148">
    <property type="protein sequence ID" value="SUS06028.1"/>
    <property type="molecule type" value="Genomic_DNA"/>
</dbReference>
<protein>
    <submittedName>
        <fullName evidence="2">Heat shock protein Hsp20</fullName>
    </submittedName>
</protein>
<feature type="domain" description="SHSP" evidence="1">
    <location>
        <begin position="33"/>
        <end position="145"/>
    </location>
</feature>
<evidence type="ECO:0000259" key="1">
    <source>
        <dbReference type="PROSITE" id="PS01031"/>
    </source>
</evidence>
<reference evidence="2" key="1">
    <citation type="submission" date="2018-07" db="EMBL/GenBank/DDBJ databases">
        <authorList>
            <person name="Quirk P.G."/>
            <person name="Krulwich T.A."/>
        </authorList>
    </citation>
    <scope>NUCLEOTIDE SEQUENCE</scope>
</reference>